<dbReference type="InterPro" id="IPR002130">
    <property type="entry name" value="Cyclophilin-type_PPIase_dom"/>
</dbReference>
<evidence type="ECO:0000256" key="2">
    <source>
        <dbReference type="ARBA" id="ARBA00023110"/>
    </source>
</evidence>
<accession>A0A9J6ZS99</accession>
<evidence type="ECO:0000313" key="7">
    <source>
        <dbReference type="Proteomes" id="UP001056426"/>
    </source>
</evidence>
<dbReference type="Proteomes" id="UP001056426">
    <property type="component" value="Chromosome"/>
</dbReference>
<dbReference type="GO" id="GO:0003755">
    <property type="term" value="F:peptidyl-prolyl cis-trans isomerase activity"/>
    <property type="evidence" value="ECO:0007669"/>
    <property type="project" value="UniProtKB-UniRule"/>
</dbReference>
<evidence type="ECO:0000256" key="1">
    <source>
        <dbReference type="ARBA" id="ARBA00007365"/>
    </source>
</evidence>
<dbReference type="Gene3D" id="2.40.100.10">
    <property type="entry name" value="Cyclophilin-like"/>
    <property type="match status" value="2"/>
</dbReference>
<dbReference type="EMBL" id="CP098400">
    <property type="protein sequence ID" value="URW80088.1"/>
    <property type="molecule type" value="Genomic_DNA"/>
</dbReference>
<gene>
    <name evidence="6" type="ORF">M9189_01775</name>
</gene>
<dbReference type="AlphaFoldDB" id="A0A9J6ZS99"/>
<protein>
    <recommendedName>
        <fullName evidence="4">Peptidyl-prolyl cis-trans isomerase</fullName>
        <shortName evidence="4">PPIase</shortName>
        <ecNumber evidence="4">5.2.1.8</ecNumber>
    </recommendedName>
</protein>
<comment type="function">
    <text evidence="4">PPIases accelerate the folding of proteins. It catalyzes the cis-trans isomerization of proline imidic peptide bonds in oligopeptides.</text>
</comment>
<dbReference type="PROSITE" id="PS50072">
    <property type="entry name" value="CSA_PPIASE_2"/>
    <property type="match status" value="1"/>
</dbReference>
<dbReference type="InterPro" id="IPR029000">
    <property type="entry name" value="Cyclophilin-like_dom_sf"/>
</dbReference>
<comment type="catalytic activity">
    <reaction evidence="4">
        <text>[protein]-peptidylproline (omega=180) = [protein]-peptidylproline (omega=0)</text>
        <dbReference type="Rhea" id="RHEA:16237"/>
        <dbReference type="Rhea" id="RHEA-COMP:10747"/>
        <dbReference type="Rhea" id="RHEA-COMP:10748"/>
        <dbReference type="ChEBI" id="CHEBI:83833"/>
        <dbReference type="ChEBI" id="CHEBI:83834"/>
        <dbReference type="EC" id="5.2.1.8"/>
    </reaction>
</comment>
<evidence type="ECO:0000256" key="4">
    <source>
        <dbReference type="RuleBase" id="RU363019"/>
    </source>
</evidence>
<dbReference type="PRINTS" id="PR00153">
    <property type="entry name" value="CSAPPISMRASE"/>
</dbReference>
<dbReference type="KEGG" id="alkq:M9189_01775"/>
<dbReference type="GO" id="GO:0006457">
    <property type="term" value="P:protein folding"/>
    <property type="evidence" value="ECO:0007669"/>
    <property type="project" value="InterPro"/>
</dbReference>
<dbReference type="CDD" id="cd00317">
    <property type="entry name" value="cyclophilin"/>
    <property type="match status" value="1"/>
</dbReference>
<comment type="similarity">
    <text evidence="1 4">Belongs to the cyclophilin-type PPIase family.</text>
</comment>
<organism evidence="6 7">
    <name type="scientific">Xiashengella succiniciproducens</name>
    <dbReference type="NCBI Taxonomy" id="2949635"/>
    <lineage>
        <taxon>Bacteria</taxon>
        <taxon>Pseudomonadati</taxon>
        <taxon>Bacteroidota</taxon>
        <taxon>Bacteroidia</taxon>
        <taxon>Marinilabiliales</taxon>
        <taxon>Marinilabiliaceae</taxon>
        <taxon>Xiashengella</taxon>
    </lineage>
</organism>
<proteinExistence type="inferred from homology"/>
<dbReference type="RefSeq" id="WP_250724203.1">
    <property type="nucleotide sequence ID" value="NZ_CP098400.1"/>
</dbReference>
<keyword evidence="2 4" id="KW-0697">Rotamase</keyword>
<evidence type="ECO:0000313" key="6">
    <source>
        <dbReference type="EMBL" id="URW80088.1"/>
    </source>
</evidence>
<reference evidence="6" key="1">
    <citation type="submission" date="2022-05" db="EMBL/GenBank/DDBJ databases">
        <authorList>
            <person name="Sun X."/>
        </authorList>
    </citation>
    <scope>NUCLEOTIDE SEQUENCE</scope>
    <source>
        <strain evidence="6">Ai-910</strain>
    </source>
</reference>
<dbReference type="Pfam" id="PF00160">
    <property type="entry name" value="Pro_isomerase"/>
    <property type="match status" value="2"/>
</dbReference>
<dbReference type="PANTHER" id="PTHR45625">
    <property type="entry name" value="PEPTIDYL-PROLYL CIS-TRANS ISOMERASE-RELATED"/>
    <property type="match status" value="1"/>
</dbReference>
<dbReference type="InterPro" id="IPR044666">
    <property type="entry name" value="Cyclophilin_A-like"/>
</dbReference>
<feature type="domain" description="PPIase cyclophilin-type" evidence="5">
    <location>
        <begin position="31"/>
        <end position="266"/>
    </location>
</feature>
<keyword evidence="7" id="KW-1185">Reference proteome</keyword>
<dbReference type="PANTHER" id="PTHR45625:SF4">
    <property type="entry name" value="PEPTIDYLPROLYL ISOMERASE DOMAIN AND WD REPEAT-CONTAINING PROTEIN 1"/>
    <property type="match status" value="1"/>
</dbReference>
<dbReference type="SUPFAM" id="SSF50891">
    <property type="entry name" value="Cyclophilin-like"/>
    <property type="match status" value="2"/>
</dbReference>
<name>A0A9J6ZS99_9BACT</name>
<dbReference type="EC" id="5.2.1.8" evidence="4"/>
<dbReference type="InterPro" id="IPR020892">
    <property type="entry name" value="Cyclophilin-type_PPIase_CS"/>
</dbReference>
<sequence length="270" mass="30375">MRKFMFFAGLIILSQTLVFCQKANQSVVEIETTYGTIEVMLYDDTPLHRDNFLKLVEEGYYNGTLFHRVIEEFMIQGGDPDSRGAAPGMRLGMGGPDYQVDAEILYPVHFHKRGALAAARMSDAVNPEKKSSGSQFFIVQGRVLTDEELDQLEAMSAERKRQAVMMKYAEPYREQIMAFQEANDQEGFMVLLEQIMEEAAAEMDTIQGTIIPEDLREVYKTVGGVPHLDGDYTVFGEVISGMDVVDKIAAVETDYTDRPLEDVVVSIKLK</sequence>
<reference evidence="6" key="2">
    <citation type="submission" date="2022-06" db="EMBL/GenBank/DDBJ databases">
        <title>Xiashengella guii gen. nov. sp. nov., a bacterium isolated form anaerobic digestion tank.</title>
        <authorList>
            <person name="Huang H."/>
        </authorList>
    </citation>
    <scope>NUCLEOTIDE SEQUENCE</scope>
    <source>
        <strain evidence="6">Ai-910</strain>
    </source>
</reference>
<dbReference type="PROSITE" id="PS00170">
    <property type="entry name" value="CSA_PPIASE_1"/>
    <property type="match status" value="1"/>
</dbReference>
<evidence type="ECO:0000259" key="5">
    <source>
        <dbReference type="PROSITE" id="PS50072"/>
    </source>
</evidence>
<keyword evidence="3 4" id="KW-0413">Isomerase</keyword>
<evidence type="ECO:0000256" key="3">
    <source>
        <dbReference type="ARBA" id="ARBA00023235"/>
    </source>
</evidence>